<evidence type="ECO:0000313" key="8">
    <source>
        <dbReference type="Proteomes" id="UP000468443"/>
    </source>
</evidence>
<evidence type="ECO:0000256" key="4">
    <source>
        <dbReference type="PROSITE-ProRule" id="PRU00277"/>
    </source>
</evidence>
<dbReference type="Proteomes" id="UP000468443">
    <property type="component" value="Unassembled WGS sequence"/>
</dbReference>
<dbReference type="SUPFAM" id="SSF54534">
    <property type="entry name" value="FKBP-like"/>
    <property type="match status" value="1"/>
</dbReference>
<dbReference type="EMBL" id="JAABOP010000001">
    <property type="protein sequence ID" value="NER09074.1"/>
    <property type="molecule type" value="Genomic_DNA"/>
</dbReference>
<dbReference type="InterPro" id="IPR001179">
    <property type="entry name" value="PPIase_FKBP_dom"/>
</dbReference>
<dbReference type="InterPro" id="IPR046357">
    <property type="entry name" value="PPIase_dom_sf"/>
</dbReference>
<evidence type="ECO:0000256" key="1">
    <source>
        <dbReference type="ARBA" id="ARBA00000971"/>
    </source>
</evidence>
<comment type="caution">
    <text evidence="7">The sequence shown here is derived from an EMBL/GenBank/DDBJ whole genome shotgun (WGS) entry which is preliminary data.</text>
</comment>
<evidence type="ECO:0000256" key="2">
    <source>
        <dbReference type="ARBA" id="ARBA00013194"/>
    </source>
</evidence>
<keyword evidence="8" id="KW-1185">Reference proteome</keyword>
<dbReference type="PROSITE" id="PS00018">
    <property type="entry name" value="EF_HAND_1"/>
    <property type="match status" value="1"/>
</dbReference>
<reference evidence="7 8" key="1">
    <citation type="submission" date="2020-01" db="EMBL/GenBank/DDBJ databases">
        <title>Muriicola jejuensis KCTC 22299.</title>
        <authorList>
            <person name="Wang G."/>
        </authorList>
    </citation>
    <scope>NUCLEOTIDE SEQUENCE [LARGE SCALE GENOMIC DNA]</scope>
    <source>
        <strain evidence="7 8">KCTC 22299</strain>
    </source>
</reference>
<feature type="domain" description="PPIase FKBP-type" evidence="6">
    <location>
        <begin position="126"/>
        <end position="231"/>
    </location>
</feature>
<evidence type="ECO:0000313" key="7">
    <source>
        <dbReference type="EMBL" id="NER09074.1"/>
    </source>
</evidence>
<dbReference type="PROSITE" id="PS50059">
    <property type="entry name" value="FKBP_PPIASE"/>
    <property type="match status" value="1"/>
</dbReference>
<dbReference type="GO" id="GO:0003755">
    <property type="term" value="F:peptidyl-prolyl cis-trans isomerase activity"/>
    <property type="evidence" value="ECO:0007669"/>
    <property type="project" value="UniProtKB-KW"/>
</dbReference>
<organism evidence="7 8">
    <name type="scientific">Muriicola jejuensis</name>
    <dbReference type="NCBI Taxonomy" id="504488"/>
    <lineage>
        <taxon>Bacteria</taxon>
        <taxon>Pseudomonadati</taxon>
        <taxon>Bacteroidota</taxon>
        <taxon>Flavobacteriia</taxon>
        <taxon>Flavobacteriales</taxon>
        <taxon>Flavobacteriaceae</taxon>
        <taxon>Muriicola</taxon>
    </lineage>
</organism>
<comment type="catalytic activity">
    <reaction evidence="1 4">
        <text>[protein]-peptidylproline (omega=180) = [protein]-peptidylproline (omega=0)</text>
        <dbReference type="Rhea" id="RHEA:16237"/>
        <dbReference type="Rhea" id="RHEA-COMP:10747"/>
        <dbReference type="Rhea" id="RHEA-COMP:10748"/>
        <dbReference type="ChEBI" id="CHEBI:83833"/>
        <dbReference type="ChEBI" id="CHEBI:83834"/>
        <dbReference type="EC" id="5.2.1.8"/>
    </reaction>
</comment>
<feature type="region of interest" description="Disordered" evidence="5">
    <location>
        <begin position="240"/>
        <end position="323"/>
    </location>
</feature>
<dbReference type="PROSITE" id="PS51257">
    <property type="entry name" value="PROKAR_LIPOPROTEIN"/>
    <property type="match status" value="1"/>
</dbReference>
<keyword evidence="4" id="KW-0413">Isomerase</keyword>
<dbReference type="AlphaFoldDB" id="A0A6P0U7L1"/>
<dbReference type="InterPro" id="IPR018247">
    <property type="entry name" value="EF_Hand_1_Ca_BS"/>
</dbReference>
<evidence type="ECO:0000256" key="5">
    <source>
        <dbReference type="SAM" id="MobiDB-lite"/>
    </source>
</evidence>
<dbReference type="RefSeq" id="WP_163691154.1">
    <property type="nucleotide sequence ID" value="NZ_FXTW01000001.1"/>
</dbReference>
<keyword evidence="3 4" id="KW-0697">Rotamase</keyword>
<protein>
    <recommendedName>
        <fullName evidence="2 4">peptidylprolyl isomerase</fullName>
        <ecNumber evidence="2 4">5.2.1.8</ecNumber>
    </recommendedName>
</protein>
<evidence type="ECO:0000256" key="3">
    <source>
        <dbReference type="ARBA" id="ARBA00023110"/>
    </source>
</evidence>
<dbReference type="Gene3D" id="3.10.50.40">
    <property type="match status" value="1"/>
</dbReference>
<gene>
    <name evidence="7" type="ORF">GWK09_00960</name>
</gene>
<evidence type="ECO:0000259" key="6">
    <source>
        <dbReference type="PROSITE" id="PS50059"/>
    </source>
</evidence>
<sequence length="323" mass="35579">MLKYFALPFLILLMISCGNDDNDVTKVPPEKLVDQVIIDDAELTEYLATHFYEIENGPNGRINFILDTIAGDNAGKTPLLSQVSSKVINVSSIQFLLNDEEVDVPHKLYYLVLEGQEGVGESPTIADSVFVRYQGRLLNGISFDASSTGAWFDLPRLQFPQQGARGFAEGLTFFKSGMIASEQPSDGSYLVEDFGAGLIFMPSGLAYFNQSPTGIPFYSPLIFEINLLTVKKTDHDQDGIPSILEDVNQNGYLPDDNTDAESERNSRSNLVADYQDPDDDGDGVLTRTEISDADGNIILPYPDSNNDGIPDYLDPDIKRNPNN</sequence>
<name>A0A6P0U7L1_9FLAO</name>
<accession>A0A6P0U7L1</accession>
<proteinExistence type="predicted"/>
<dbReference type="EC" id="5.2.1.8" evidence="2 4"/>